<keyword evidence="2" id="KW-1185">Reference proteome</keyword>
<dbReference type="PANTHER" id="PTHR47186">
    <property type="entry name" value="LEUCINE-RICH REPEAT-CONTAINING PROTEIN 57"/>
    <property type="match status" value="1"/>
</dbReference>
<sequence length="192" mass="22373">MIRLKLCLQNCLRLEDYPRPHILKRVRHLSYLRDCYGAFDKFKSLSGLEYLRALIPEAIQGNMKDKKHLEELSLSWSGINADDSQIERENLDKLKPDKNIKKLEINGYRGTKFPDWFGDHSFCNLVSLNLRKCRDCDSLPAVGQLPSLKHLSISGMHRILQLTREFYWNVSSVPPFRALANLVFKQMPELIE</sequence>
<dbReference type="InterPro" id="IPR056789">
    <property type="entry name" value="LRR_R13L1-DRL21"/>
</dbReference>
<dbReference type="Gene3D" id="3.80.10.10">
    <property type="entry name" value="Ribonuclease Inhibitor"/>
    <property type="match status" value="1"/>
</dbReference>
<dbReference type="RefSeq" id="XP_027775088.1">
    <property type="nucleotide sequence ID" value="XM_027919287.1"/>
</dbReference>
<name>A0ABM1VH70_SOLPN</name>
<dbReference type="InterPro" id="IPR032675">
    <property type="entry name" value="LRR_dom_sf"/>
</dbReference>
<dbReference type="PANTHER" id="PTHR47186:SF42">
    <property type="entry name" value="DISEASE RESISTANCE RPP13-LIKE PROTEIN 1"/>
    <property type="match status" value="1"/>
</dbReference>
<evidence type="ECO:0000313" key="2">
    <source>
        <dbReference type="Proteomes" id="UP000694930"/>
    </source>
</evidence>
<evidence type="ECO:0000313" key="3">
    <source>
        <dbReference type="RefSeq" id="XP_027775088.1"/>
    </source>
</evidence>
<feature type="domain" description="R13L1/DRL21-like LRR repeat region" evidence="1">
    <location>
        <begin position="56"/>
        <end position="156"/>
    </location>
</feature>
<protein>
    <submittedName>
        <fullName evidence="3">Disease resistance RPP13-like protein 1</fullName>
    </submittedName>
</protein>
<evidence type="ECO:0000259" key="1">
    <source>
        <dbReference type="Pfam" id="PF25019"/>
    </source>
</evidence>
<dbReference type="SUPFAM" id="SSF52058">
    <property type="entry name" value="L domain-like"/>
    <property type="match status" value="1"/>
</dbReference>
<reference evidence="2" key="1">
    <citation type="journal article" date="2014" name="Nat. Genet.">
        <title>The genome of the stress-tolerant wild tomato species Solanum pennellii.</title>
        <authorList>
            <person name="Bolger A."/>
            <person name="Scossa F."/>
            <person name="Bolger M.E."/>
            <person name="Lanz C."/>
            <person name="Maumus F."/>
            <person name="Tohge T."/>
            <person name="Quesneville H."/>
            <person name="Alseekh S."/>
            <person name="Sorensen I."/>
            <person name="Lichtenstein G."/>
            <person name="Fich E.A."/>
            <person name="Conte M."/>
            <person name="Keller H."/>
            <person name="Schneeberger K."/>
            <person name="Schwacke R."/>
            <person name="Ofner I."/>
            <person name="Vrebalov J."/>
            <person name="Xu Y."/>
            <person name="Osorio S."/>
            <person name="Aflitos S.A."/>
            <person name="Schijlen E."/>
            <person name="Jimenez-Gomez J.M."/>
            <person name="Ryngajllo M."/>
            <person name="Kimura S."/>
            <person name="Kumar R."/>
            <person name="Koenig D."/>
            <person name="Headland L.R."/>
            <person name="Maloof J.N."/>
            <person name="Sinha N."/>
            <person name="van Ham R.C."/>
            <person name="Lankhorst R.K."/>
            <person name="Mao L."/>
            <person name="Vogel A."/>
            <person name="Arsova B."/>
            <person name="Panstruga R."/>
            <person name="Fei Z."/>
            <person name="Rose J.K."/>
            <person name="Zamir D."/>
            <person name="Carrari F."/>
            <person name="Giovannoni J.J."/>
            <person name="Weigel D."/>
            <person name="Usadel B."/>
            <person name="Fernie A.R."/>
        </authorList>
    </citation>
    <scope>NUCLEOTIDE SEQUENCE [LARGE SCALE GENOMIC DNA]</scope>
    <source>
        <strain evidence="2">cv. LA0716</strain>
    </source>
</reference>
<dbReference type="Pfam" id="PF25019">
    <property type="entry name" value="LRR_R13L1-DRL21"/>
    <property type="match status" value="1"/>
</dbReference>
<organism evidence="2 3">
    <name type="scientific">Solanum pennellii</name>
    <name type="common">Tomato</name>
    <name type="synonym">Lycopersicon pennellii</name>
    <dbReference type="NCBI Taxonomy" id="28526"/>
    <lineage>
        <taxon>Eukaryota</taxon>
        <taxon>Viridiplantae</taxon>
        <taxon>Streptophyta</taxon>
        <taxon>Embryophyta</taxon>
        <taxon>Tracheophyta</taxon>
        <taxon>Spermatophyta</taxon>
        <taxon>Magnoliopsida</taxon>
        <taxon>eudicotyledons</taxon>
        <taxon>Gunneridae</taxon>
        <taxon>Pentapetalae</taxon>
        <taxon>asterids</taxon>
        <taxon>lamiids</taxon>
        <taxon>Solanales</taxon>
        <taxon>Solanaceae</taxon>
        <taxon>Solanoideae</taxon>
        <taxon>Solaneae</taxon>
        <taxon>Solanum</taxon>
        <taxon>Solanum subgen. Lycopersicon</taxon>
    </lineage>
</organism>
<accession>A0ABM1VH70</accession>
<dbReference type="Proteomes" id="UP000694930">
    <property type="component" value="Chromosome 8"/>
</dbReference>
<proteinExistence type="predicted"/>
<reference evidence="3" key="2">
    <citation type="submission" date="2025-08" db="UniProtKB">
        <authorList>
            <consortium name="RefSeq"/>
        </authorList>
    </citation>
    <scope>IDENTIFICATION</scope>
</reference>
<gene>
    <name evidence="3" type="primary">LOC114078425</name>
</gene>
<dbReference type="GeneID" id="114078425"/>